<accession>A0A0A9F9A7</accession>
<protein>
    <submittedName>
        <fullName evidence="1">Uncharacterized protein</fullName>
    </submittedName>
</protein>
<name>A0A0A9F9A7_ARUDO</name>
<organism evidence="1">
    <name type="scientific">Arundo donax</name>
    <name type="common">Giant reed</name>
    <name type="synonym">Donax arundinaceus</name>
    <dbReference type="NCBI Taxonomy" id="35708"/>
    <lineage>
        <taxon>Eukaryota</taxon>
        <taxon>Viridiplantae</taxon>
        <taxon>Streptophyta</taxon>
        <taxon>Embryophyta</taxon>
        <taxon>Tracheophyta</taxon>
        <taxon>Spermatophyta</taxon>
        <taxon>Magnoliopsida</taxon>
        <taxon>Liliopsida</taxon>
        <taxon>Poales</taxon>
        <taxon>Poaceae</taxon>
        <taxon>PACMAD clade</taxon>
        <taxon>Arundinoideae</taxon>
        <taxon>Arundineae</taxon>
        <taxon>Arundo</taxon>
    </lineage>
</organism>
<proteinExistence type="predicted"/>
<reference evidence="1" key="2">
    <citation type="journal article" date="2015" name="Data Brief">
        <title>Shoot transcriptome of the giant reed, Arundo donax.</title>
        <authorList>
            <person name="Barrero R.A."/>
            <person name="Guerrero F.D."/>
            <person name="Moolhuijzen P."/>
            <person name="Goolsby J.A."/>
            <person name="Tidwell J."/>
            <person name="Bellgard S.E."/>
            <person name="Bellgard M.I."/>
        </authorList>
    </citation>
    <scope>NUCLEOTIDE SEQUENCE</scope>
    <source>
        <tissue evidence="1">Shoot tissue taken approximately 20 cm above the soil surface</tissue>
    </source>
</reference>
<dbReference type="EMBL" id="GBRH01193038">
    <property type="protein sequence ID" value="JAE04858.1"/>
    <property type="molecule type" value="Transcribed_RNA"/>
</dbReference>
<evidence type="ECO:0000313" key="1">
    <source>
        <dbReference type="EMBL" id="JAE04858.1"/>
    </source>
</evidence>
<sequence>MTGMLAAASPLLRSLAPPSAGCLAHTTLTAPYAPPRMQH</sequence>
<dbReference type="AlphaFoldDB" id="A0A0A9F9A7"/>
<reference evidence="1" key="1">
    <citation type="submission" date="2014-09" db="EMBL/GenBank/DDBJ databases">
        <authorList>
            <person name="Magalhaes I.L.F."/>
            <person name="Oliveira U."/>
            <person name="Santos F.R."/>
            <person name="Vidigal T.H.D.A."/>
            <person name="Brescovit A.D."/>
            <person name="Santos A.J."/>
        </authorList>
    </citation>
    <scope>NUCLEOTIDE SEQUENCE</scope>
    <source>
        <tissue evidence="1">Shoot tissue taken approximately 20 cm above the soil surface</tissue>
    </source>
</reference>